<dbReference type="AlphaFoldDB" id="A0A8S1Y6N9"/>
<dbReference type="Proteomes" id="UP000683925">
    <property type="component" value="Unassembled WGS sequence"/>
</dbReference>
<accession>A0A8S1Y6N9</accession>
<proteinExistence type="predicted"/>
<name>A0A8S1Y6N9_PAROT</name>
<comment type="caution">
    <text evidence="1">The sequence shown here is derived from an EMBL/GenBank/DDBJ whole genome shotgun (WGS) entry which is preliminary data.</text>
</comment>
<reference evidence="1" key="1">
    <citation type="submission" date="2021-01" db="EMBL/GenBank/DDBJ databases">
        <authorList>
            <consortium name="Genoscope - CEA"/>
            <person name="William W."/>
        </authorList>
    </citation>
    <scope>NUCLEOTIDE SEQUENCE</scope>
</reference>
<keyword evidence="2" id="KW-1185">Reference proteome</keyword>
<protein>
    <submittedName>
        <fullName evidence="1">Uncharacterized protein</fullName>
    </submittedName>
</protein>
<sequence>MKIHQEKLSNGLWQIIKKISEKLVYLVQEFINSDRVYVYYLLESARCNTKRINKLIDFIKLEDTINKSKVNKMISVRQYTSVPENVQYKQKSLNLIQQLNKIMNYH</sequence>
<dbReference type="EMBL" id="CAJJDP010000148">
    <property type="protein sequence ID" value="CAD8209260.1"/>
    <property type="molecule type" value="Genomic_DNA"/>
</dbReference>
<evidence type="ECO:0000313" key="1">
    <source>
        <dbReference type="EMBL" id="CAD8209260.1"/>
    </source>
</evidence>
<evidence type="ECO:0000313" key="2">
    <source>
        <dbReference type="Proteomes" id="UP000683925"/>
    </source>
</evidence>
<gene>
    <name evidence="1" type="ORF">POCTA_138.1.T1460133</name>
</gene>
<organism evidence="1 2">
    <name type="scientific">Paramecium octaurelia</name>
    <dbReference type="NCBI Taxonomy" id="43137"/>
    <lineage>
        <taxon>Eukaryota</taxon>
        <taxon>Sar</taxon>
        <taxon>Alveolata</taxon>
        <taxon>Ciliophora</taxon>
        <taxon>Intramacronucleata</taxon>
        <taxon>Oligohymenophorea</taxon>
        <taxon>Peniculida</taxon>
        <taxon>Parameciidae</taxon>
        <taxon>Paramecium</taxon>
    </lineage>
</organism>